<comment type="pathway">
    <text evidence="3">Amine and polyamine biosynthesis; carnitine biosynthesis.</text>
</comment>
<evidence type="ECO:0000259" key="17">
    <source>
        <dbReference type="Pfam" id="PF06155"/>
    </source>
</evidence>
<dbReference type="InterPro" id="IPR003819">
    <property type="entry name" value="TauD/TfdA-like"/>
</dbReference>
<evidence type="ECO:0000256" key="12">
    <source>
        <dbReference type="ARBA" id="ARBA00031778"/>
    </source>
</evidence>
<evidence type="ECO:0000256" key="4">
    <source>
        <dbReference type="ARBA" id="ARBA00008654"/>
    </source>
</evidence>
<evidence type="ECO:0000256" key="3">
    <source>
        <dbReference type="ARBA" id="ARBA00005022"/>
    </source>
</evidence>
<dbReference type="GO" id="GO:0045329">
    <property type="term" value="P:carnitine biosynthetic process"/>
    <property type="evidence" value="ECO:0007669"/>
    <property type="project" value="UniProtKB-UniPathway"/>
</dbReference>
<evidence type="ECO:0000256" key="15">
    <source>
        <dbReference type="ARBA" id="ARBA00049334"/>
    </source>
</evidence>
<feature type="domain" description="Gamma-butyrobetaine hydroxylase-like N-terminal" evidence="17">
    <location>
        <begin position="33"/>
        <end position="111"/>
    </location>
</feature>
<evidence type="ECO:0000313" key="19">
    <source>
        <dbReference type="Proteomes" id="UP000078561"/>
    </source>
</evidence>
<evidence type="ECO:0000256" key="11">
    <source>
        <dbReference type="ARBA" id="ARBA00030363"/>
    </source>
</evidence>
<dbReference type="Pfam" id="PF06155">
    <property type="entry name" value="GBBH-like_N"/>
    <property type="match status" value="1"/>
</dbReference>
<proteinExistence type="inferred from homology"/>
<dbReference type="GO" id="GO:0005506">
    <property type="term" value="F:iron ion binding"/>
    <property type="evidence" value="ECO:0007669"/>
    <property type="project" value="InterPro"/>
</dbReference>
<dbReference type="GO" id="GO:0005739">
    <property type="term" value="C:mitochondrion"/>
    <property type="evidence" value="ECO:0007669"/>
    <property type="project" value="TreeGrafter"/>
</dbReference>
<reference evidence="18" key="1">
    <citation type="submission" date="2016-04" db="EMBL/GenBank/DDBJ databases">
        <authorList>
            <person name="Evans L.H."/>
            <person name="Alamgir A."/>
            <person name="Owens N."/>
            <person name="Weber N.D."/>
            <person name="Virtaneva K."/>
            <person name="Barbian K."/>
            <person name="Babar A."/>
            <person name="Rosenke K."/>
        </authorList>
    </citation>
    <scope>NUCLEOTIDE SEQUENCE [LARGE SCALE GENOMIC DNA]</scope>
    <source>
        <strain evidence="18">CBS 101.48</strain>
    </source>
</reference>
<dbReference type="EMBL" id="LT553219">
    <property type="protein sequence ID" value="SAM00519.1"/>
    <property type="molecule type" value="Genomic_DNA"/>
</dbReference>
<dbReference type="InterPro" id="IPR010376">
    <property type="entry name" value="GBBH-like_N"/>
</dbReference>
<keyword evidence="6" id="KW-0479">Metal-binding</keyword>
<dbReference type="GO" id="GO:0050353">
    <property type="term" value="F:trimethyllysine dioxygenase activity"/>
    <property type="evidence" value="ECO:0007669"/>
    <property type="project" value="UniProtKB-EC"/>
</dbReference>
<name>A0A168NGP7_ABSGL</name>
<dbReference type="STRING" id="4829.A0A168NGP7"/>
<dbReference type="Gene3D" id="3.30.2020.30">
    <property type="match status" value="1"/>
</dbReference>
<evidence type="ECO:0000256" key="14">
    <source>
        <dbReference type="ARBA" id="ARBA00046008"/>
    </source>
</evidence>
<dbReference type="Proteomes" id="UP000078561">
    <property type="component" value="Unassembled WGS sequence"/>
</dbReference>
<evidence type="ECO:0000313" key="18">
    <source>
        <dbReference type="EMBL" id="SAM00519.1"/>
    </source>
</evidence>
<organism evidence="18">
    <name type="scientific">Absidia glauca</name>
    <name type="common">Pin mould</name>
    <dbReference type="NCBI Taxonomy" id="4829"/>
    <lineage>
        <taxon>Eukaryota</taxon>
        <taxon>Fungi</taxon>
        <taxon>Fungi incertae sedis</taxon>
        <taxon>Mucoromycota</taxon>
        <taxon>Mucoromycotina</taxon>
        <taxon>Mucoromycetes</taxon>
        <taxon>Mucorales</taxon>
        <taxon>Cunninghamellaceae</taxon>
        <taxon>Absidia</taxon>
    </lineage>
</organism>
<evidence type="ECO:0000256" key="1">
    <source>
        <dbReference type="ARBA" id="ARBA00001954"/>
    </source>
</evidence>
<dbReference type="SUPFAM" id="SSF51197">
    <property type="entry name" value="Clavaminate synthase-like"/>
    <property type="match status" value="1"/>
</dbReference>
<dbReference type="EC" id="1.14.11.8" evidence="5"/>
<gene>
    <name evidence="18" type="primary">ABSGL_06207.1 scaffold 7705</name>
</gene>
<evidence type="ECO:0000256" key="7">
    <source>
        <dbReference type="ARBA" id="ARBA00022873"/>
    </source>
</evidence>
<sequence length="417" mass="48134">MLSHYASRFLTRGSKRLPLPSRLYSSSTSATIRQHERQLKLALPAATYTLPYFWLRDHCRCPECYHPQTRQRLADTFTLPRDIRPSKVDCDQSGLHVVWPDGHKSDYGYDWVSMHGHQEEEAKKVSWQDTLAPTDTLRLWQAKDLKEQPRPRLTFGEVMESKEGLTKWLHRLEIDGVAFVDDVPTTLEATEQLARRLCFLRETHYSKGMWSFTADLAHADTAYTQLALDAHTDNTYFTEPSGLQMFHKLEFEGQGGDSLFVDGFAVAKQLKTTNPEAYETLTQTRIPTHSAGDEDVLIVPTPRSFPIFNHDPQTGDLFQVRYNNNDRSTLNHLPPDALDRFYDALFAWRKLLTDPANEYWDPLPPGRVVTFDNWRVLHGRSAFTGHRRICGAYFPWDDYKSRARTLRLSSAEKDLVL</sequence>
<dbReference type="PANTHER" id="PTHR10696">
    <property type="entry name" value="GAMMA-BUTYROBETAINE HYDROXYLASE-RELATED"/>
    <property type="match status" value="1"/>
</dbReference>
<keyword evidence="9" id="KW-0560">Oxidoreductase</keyword>
<evidence type="ECO:0000256" key="2">
    <source>
        <dbReference type="ARBA" id="ARBA00001961"/>
    </source>
</evidence>
<dbReference type="Gene3D" id="3.60.130.10">
    <property type="entry name" value="Clavaminate synthase-like"/>
    <property type="match status" value="1"/>
</dbReference>
<protein>
    <recommendedName>
        <fullName evidence="5">trimethyllysine dioxygenase</fullName>
        <ecNumber evidence="5">1.14.11.8</ecNumber>
    </recommendedName>
    <alternativeName>
        <fullName evidence="12">Epsilon-trimethyllysine 2-oxoglutarate dioxygenase</fullName>
    </alternativeName>
    <alternativeName>
        <fullName evidence="11">TML hydroxylase</fullName>
    </alternativeName>
    <alternativeName>
        <fullName evidence="13">TML-alpha-ketoglutarate dioxygenase</fullName>
    </alternativeName>
</protein>
<dbReference type="NCBIfam" id="TIGR02410">
    <property type="entry name" value="carnitine_TMLD"/>
    <property type="match status" value="1"/>
</dbReference>
<dbReference type="InterPro" id="IPR038492">
    <property type="entry name" value="GBBH-like_N_sf"/>
</dbReference>
<feature type="domain" description="TauD/TfdA-like" evidence="16">
    <location>
        <begin position="152"/>
        <end position="393"/>
    </location>
</feature>
<evidence type="ECO:0000256" key="9">
    <source>
        <dbReference type="ARBA" id="ARBA00023002"/>
    </source>
</evidence>
<keyword evidence="7" id="KW-0124">Carnitine biosynthesis</keyword>
<dbReference type="InterPro" id="IPR050411">
    <property type="entry name" value="AlphaKG_dependent_hydroxylases"/>
</dbReference>
<dbReference type="FunFam" id="3.60.130.10:FF:000001">
    <property type="entry name" value="Trimethyllysine dioxygenase, mitochondrial"/>
    <property type="match status" value="1"/>
</dbReference>
<dbReference type="FunFam" id="3.30.2020.30:FF:000002">
    <property type="entry name" value="Putative gamma-butyrobetaine dioxygenase"/>
    <property type="match status" value="1"/>
</dbReference>
<dbReference type="Pfam" id="PF02668">
    <property type="entry name" value="TauD"/>
    <property type="match status" value="1"/>
</dbReference>
<dbReference type="OMA" id="EKVCIQP"/>
<evidence type="ECO:0000256" key="13">
    <source>
        <dbReference type="ARBA" id="ARBA00032283"/>
    </source>
</evidence>
<comment type="similarity">
    <text evidence="4">Belongs to the gamma-BBH/TMLD family.</text>
</comment>
<dbReference type="UniPathway" id="UPA00118"/>
<dbReference type="CDD" id="cd00250">
    <property type="entry name" value="CAS_like"/>
    <property type="match status" value="1"/>
</dbReference>
<evidence type="ECO:0000256" key="5">
    <source>
        <dbReference type="ARBA" id="ARBA00012267"/>
    </source>
</evidence>
<dbReference type="PANTHER" id="PTHR10696:SF51">
    <property type="entry name" value="TRIMETHYLLYSINE DIOXYGENASE, MITOCHONDRIAL"/>
    <property type="match status" value="1"/>
</dbReference>
<dbReference type="InterPro" id="IPR012776">
    <property type="entry name" value="Trimethyllysine_dOase"/>
</dbReference>
<dbReference type="InterPro" id="IPR042098">
    <property type="entry name" value="TauD-like_sf"/>
</dbReference>
<evidence type="ECO:0000256" key="6">
    <source>
        <dbReference type="ARBA" id="ARBA00022723"/>
    </source>
</evidence>
<evidence type="ECO:0000259" key="16">
    <source>
        <dbReference type="Pfam" id="PF02668"/>
    </source>
</evidence>
<dbReference type="InParanoid" id="A0A168NGP7"/>
<evidence type="ECO:0000256" key="10">
    <source>
        <dbReference type="ARBA" id="ARBA00023004"/>
    </source>
</evidence>
<comment type="function">
    <text evidence="14">Converts trimethyllysine (TML) into hydroxytrimethyllysine (HTML).</text>
</comment>
<comment type="cofactor">
    <cofactor evidence="2">
        <name>L-ascorbate</name>
        <dbReference type="ChEBI" id="CHEBI:38290"/>
    </cofactor>
</comment>
<keyword evidence="19" id="KW-1185">Reference proteome</keyword>
<evidence type="ECO:0000256" key="8">
    <source>
        <dbReference type="ARBA" id="ARBA00022964"/>
    </source>
</evidence>
<accession>A0A168NGP7</accession>
<comment type="cofactor">
    <cofactor evidence="1">
        <name>Fe(2+)</name>
        <dbReference type="ChEBI" id="CHEBI:29033"/>
    </cofactor>
</comment>
<dbReference type="AlphaFoldDB" id="A0A168NGP7"/>
<comment type="catalytic activity">
    <reaction evidence="15">
        <text>N(6),N(6),N(6)-trimethyl-L-lysine + 2-oxoglutarate + O2 = (3S)-3-hydroxy-N(6),N(6),N(6)-trimethyl-L-lysine + succinate + CO2</text>
        <dbReference type="Rhea" id="RHEA:14181"/>
        <dbReference type="ChEBI" id="CHEBI:15379"/>
        <dbReference type="ChEBI" id="CHEBI:16526"/>
        <dbReference type="ChEBI" id="CHEBI:16810"/>
        <dbReference type="ChEBI" id="CHEBI:30031"/>
        <dbReference type="ChEBI" id="CHEBI:58100"/>
        <dbReference type="ChEBI" id="CHEBI:141499"/>
        <dbReference type="EC" id="1.14.11.8"/>
    </reaction>
</comment>
<keyword evidence="10" id="KW-0408">Iron</keyword>
<dbReference type="OrthoDB" id="408743at2759"/>
<keyword evidence="8" id="KW-0223">Dioxygenase</keyword>